<sequence>MINRRLYATKFGTHIENATPLAPRLEPSRRSEIGLVQLLTRPSSAVAASPAANLDHETQDGLADDAAVVVPFFGSVVPPVSSADEWNGFDHTPWPISVMSWRLSSISALGLRDRLWQLRGWILPDKSEPEPARWNGDLITAQNVTALYDRRP</sequence>
<reference evidence="1 2" key="1">
    <citation type="submission" date="2018-09" db="EMBL/GenBank/DDBJ databases">
        <title>Genomic investigation of the strawberry pathogen Phytophthora fragariae indicates pathogenicity is determined by transcriptional variation in three key races.</title>
        <authorList>
            <person name="Adams T.M."/>
            <person name="Armitage A.D."/>
            <person name="Sobczyk M.K."/>
            <person name="Bates H.J."/>
            <person name="Dunwell J.M."/>
            <person name="Nellist C.F."/>
            <person name="Harrison R.J."/>
        </authorList>
    </citation>
    <scope>NUCLEOTIDE SEQUENCE [LARGE SCALE GENOMIC DNA]</scope>
    <source>
        <strain evidence="1 2">BC-23</strain>
    </source>
</reference>
<dbReference type="Proteomes" id="UP000476176">
    <property type="component" value="Unassembled WGS sequence"/>
</dbReference>
<accession>A0A6G0MQ05</accession>
<organism evidence="1 2">
    <name type="scientific">Phytophthora fragariae</name>
    <dbReference type="NCBI Taxonomy" id="53985"/>
    <lineage>
        <taxon>Eukaryota</taxon>
        <taxon>Sar</taxon>
        <taxon>Stramenopiles</taxon>
        <taxon>Oomycota</taxon>
        <taxon>Peronosporomycetes</taxon>
        <taxon>Peronosporales</taxon>
        <taxon>Peronosporaceae</taxon>
        <taxon>Phytophthora</taxon>
    </lineage>
</organism>
<evidence type="ECO:0000313" key="1">
    <source>
        <dbReference type="EMBL" id="KAE9176182.1"/>
    </source>
</evidence>
<dbReference type="AlphaFoldDB" id="A0A6G0MQ05"/>
<evidence type="ECO:0000313" key="2">
    <source>
        <dbReference type="Proteomes" id="UP000476176"/>
    </source>
</evidence>
<comment type="caution">
    <text evidence="1">The sequence shown here is derived from an EMBL/GenBank/DDBJ whole genome shotgun (WGS) entry which is preliminary data.</text>
</comment>
<name>A0A6G0MQ05_9STRA</name>
<protein>
    <submittedName>
        <fullName evidence="1">Uncharacterized protein</fullName>
    </submittedName>
</protein>
<gene>
    <name evidence="1" type="ORF">PF004_g26169</name>
</gene>
<proteinExistence type="predicted"/>
<dbReference type="EMBL" id="QXGC01003381">
    <property type="protein sequence ID" value="KAE9176182.1"/>
    <property type="molecule type" value="Genomic_DNA"/>
</dbReference>